<dbReference type="GO" id="GO:0016810">
    <property type="term" value="F:hydrolase activity, acting on carbon-nitrogen (but not peptide) bonds"/>
    <property type="evidence" value="ECO:0007669"/>
    <property type="project" value="InterPro"/>
</dbReference>
<dbReference type="Gene3D" id="3.20.20.370">
    <property type="entry name" value="Glycoside hydrolase/deacetylase"/>
    <property type="match status" value="1"/>
</dbReference>
<dbReference type="InterPro" id="IPR011330">
    <property type="entry name" value="Glyco_hydro/deAcase_b/a-brl"/>
</dbReference>
<dbReference type="InterPro" id="IPR002509">
    <property type="entry name" value="NODB_dom"/>
</dbReference>
<evidence type="ECO:0000256" key="2">
    <source>
        <dbReference type="ARBA" id="ARBA00022729"/>
    </source>
</evidence>
<dbReference type="RefSeq" id="WP_188466422.1">
    <property type="nucleotide sequence ID" value="NZ_BMFQ01000004.1"/>
</dbReference>
<proteinExistence type="predicted"/>
<comment type="subcellular location">
    <subcellularLocation>
        <location evidence="1">Secreted</location>
    </subcellularLocation>
</comment>
<dbReference type="AlphaFoldDB" id="A0A917GUN1"/>
<dbReference type="PROSITE" id="PS51677">
    <property type="entry name" value="NODB"/>
    <property type="match status" value="1"/>
</dbReference>
<gene>
    <name evidence="4" type="ORF">GCM10010976_30420</name>
</gene>
<feature type="domain" description="NodB homology" evidence="3">
    <location>
        <begin position="61"/>
        <end position="239"/>
    </location>
</feature>
<dbReference type="SUPFAM" id="SSF88713">
    <property type="entry name" value="Glycoside hydrolase/deacetylase"/>
    <property type="match status" value="1"/>
</dbReference>
<comment type="caution">
    <text evidence="4">The sequence shown here is derived from an EMBL/GenBank/DDBJ whole genome shotgun (WGS) entry which is preliminary data.</text>
</comment>
<keyword evidence="5" id="KW-1185">Reference proteome</keyword>
<dbReference type="PANTHER" id="PTHR34216">
    <property type="match status" value="1"/>
</dbReference>
<dbReference type="Proteomes" id="UP000625976">
    <property type="component" value="Unassembled WGS sequence"/>
</dbReference>
<name>A0A917GUN1_9FLAO</name>
<evidence type="ECO:0000256" key="1">
    <source>
        <dbReference type="ARBA" id="ARBA00004613"/>
    </source>
</evidence>
<organism evidence="4 5">
    <name type="scientific">Bizionia arctica</name>
    <dbReference type="NCBI Taxonomy" id="1495645"/>
    <lineage>
        <taxon>Bacteria</taxon>
        <taxon>Pseudomonadati</taxon>
        <taxon>Bacteroidota</taxon>
        <taxon>Flavobacteriia</taxon>
        <taxon>Flavobacteriales</taxon>
        <taxon>Flavobacteriaceae</taxon>
        <taxon>Bizionia</taxon>
    </lineage>
</organism>
<dbReference type="EMBL" id="BMFQ01000004">
    <property type="protein sequence ID" value="GGG57487.1"/>
    <property type="molecule type" value="Genomic_DNA"/>
</dbReference>
<protein>
    <submittedName>
        <fullName evidence="4">Polysaccharide deacetylase</fullName>
    </submittedName>
</protein>
<dbReference type="Pfam" id="PF01522">
    <property type="entry name" value="Polysacc_deac_1"/>
    <property type="match status" value="1"/>
</dbReference>
<keyword evidence="2" id="KW-0732">Signal</keyword>
<dbReference type="CDD" id="cd10918">
    <property type="entry name" value="CE4_NodB_like_5s_6s"/>
    <property type="match status" value="1"/>
</dbReference>
<evidence type="ECO:0000259" key="3">
    <source>
        <dbReference type="PROSITE" id="PS51677"/>
    </source>
</evidence>
<reference evidence="4" key="1">
    <citation type="journal article" date="2014" name="Int. J. Syst. Evol. Microbiol.">
        <title>Complete genome sequence of Corynebacterium casei LMG S-19264T (=DSM 44701T), isolated from a smear-ripened cheese.</title>
        <authorList>
            <consortium name="US DOE Joint Genome Institute (JGI-PGF)"/>
            <person name="Walter F."/>
            <person name="Albersmeier A."/>
            <person name="Kalinowski J."/>
            <person name="Ruckert C."/>
        </authorList>
    </citation>
    <scope>NUCLEOTIDE SEQUENCE</scope>
    <source>
        <strain evidence="4">CGMCC 1.12751</strain>
    </source>
</reference>
<evidence type="ECO:0000313" key="5">
    <source>
        <dbReference type="Proteomes" id="UP000625976"/>
    </source>
</evidence>
<accession>A0A917GUN1</accession>
<sequence length="239" mass="27908">MPKLPILMYHSVSANLEESRDLTIAVSKLEEQFSYLKENGYQTLHFKDLQHLTGPADFPKKAVIITFDDVYINQLELAYPLLKKYGLKACFYVPFKYVNGTDSWNTDEEKIMSVTQLKSLDSEIVELGLHSFSHKKYDEMSVEDIQVDFDTCKDFIVRNNLEIHNTLAYPYGKYPRKGKAQEQFFSLLNKNQIAYGLRIGNRVNKFPFRNNYEIERLDIKGEDSLATFKRKLKIGKLFF</sequence>
<reference evidence="4" key="2">
    <citation type="submission" date="2020-09" db="EMBL/GenBank/DDBJ databases">
        <authorList>
            <person name="Sun Q."/>
            <person name="Zhou Y."/>
        </authorList>
    </citation>
    <scope>NUCLEOTIDE SEQUENCE</scope>
    <source>
        <strain evidence="4">CGMCC 1.12751</strain>
    </source>
</reference>
<dbReference type="GO" id="GO:0005576">
    <property type="term" value="C:extracellular region"/>
    <property type="evidence" value="ECO:0007669"/>
    <property type="project" value="UniProtKB-SubCell"/>
</dbReference>
<dbReference type="InterPro" id="IPR051398">
    <property type="entry name" value="Polysacch_Deacetylase"/>
</dbReference>
<dbReference type="PANTHER" id="PTHR34216:SF3">
    <property type="entry name" value="POLY-BETA-1,6-N-ACETYL-D-GLUCOSAMINE N-DEACETYLASE"/>
    <property type="match status" value="1"/>
</dbReference>
<dbReference type="GO" id="GO:0005975">
    <property type="term" value="P:carbohydrate metabolic process"/>
    <property type="evidence" value="ECO:0007669"/>
    <property type="project" value="InterPro"/>
</dbReference>
<evidence type="ECO:0000313" key="4">
    <source>
        <dbReference type="EMBL" id="GGG57487.1"/>
    </source>
</evidence>